<dbReference type="Proteomes" id="UP000242877">
    <property type="component" value="Unassembled WGS sequence"/>
</dbReference>
<dbReference type="VEuPathDB" id="FungiDB:AAP_05746"/>
<protein>
    <submittedName>
        <fullName evidence="4">Stromal membrane-associated protein</fullName>
    </submittedName>
</protein>
<feature type="compositionally biased region" description="Low complexity" evidence="2">
    <location>
        <begin position="338"/>
        <end position="352"/>
    </location>
</feature>
<dbReference type="Pfam" id="PF01412">
    <property type="entry name" value="ArfGap"/>
    <property type="match status" value="1"/>
</dbReference>
<feature type="compositionally biased region" description="Low complexity" evidence="2">
    <location>
        <begin position="292"/>
        <end position="311"/>
    </location>
</feature>
<feature type="region of interest" description="Disordered" evidence="2">
    <location>
        <begin position="334"/>
        <end position="422"/>
    </location>
</feature>
<proteinExistence type="predicted"/>
<keyword evidence="1" id="KW-0863">Zinc-finger</keyword>
<dbReference type="PANTHER" id="PTHR45705:SF1">
    <property type="entry name" value="FI20236P1"/>
    <property type="match status" value="1"/>
</dbReference>
<keyword evidence="1" id="KW-0862">Zinc</keyword>
<feature type="region of interest" description="Disordered" evidence="2">
    <location>
        <begin position="219"/>
        <end position="274"/>
    </location>
</feature>
<feature type="compositionally biased region" description="Polar residues" evidence="2">
    <location>
        <begin position="364"/>
        <end position="373"/>
    </location>
</feature>
<dbReference type="PRINTS" id="PR00405">
    <property type="entry name" value="REVINTRACTNG"/>
</dbReference>
<gene>
    <name evidence="4" type="ORF">AAP_05746</name>
</gene>
<feature type="region of interest" description="Disordered" evidence="2">
    <location>
        <begin position="292"/>
        <end position="321"/>
    </location>
</feature>
<dbReference type="EMBL" id="AZGZ01000035">
    <property type="protein sequence ID" value="KZZ87365.1"/>
    <property type="molecule type" value="Genomic_DNA"/>
</dbReference>
<feature type="compositionally biased region" description="Low complexity" evidence="2">
    <location>
        <begin position="374"/>
        <end position="384"/>
    </location>
</feature>
<dbReference type="CDD" id="cd08839">
    <property type="entry name" value="ArfGap_SMAP"/>
    <property type="match status" value="1"/>
</dbReference>
<evidence type="ECO:0000313" key="5">
    <source>
        <dbReference type="Proteomes" id="UP000242877"/>
    </source>
</evidence>
<dbReference type="InterPro" id="IPR037278">
    <property type="entry name" value="ARFGAP/RecO"/>
</dbReference>
<keyword evidence="1" id="KW-0479">Metal-binding</keyword>
<dbReference type="OrthoDB" id="10266696at2759"/>
<dbReference type="InterPro" id="IPR044732">
    <property type="entry name" value="ArfGAP_SMAP1-like"/>
</dbReference>
<dbReference type="GO" id="GO:0005737">
    <property type="term" value="C:cytoplasm"/>
    <property type="evidence" value="ECO:0007669"/>
    <property type="project" value="TreeGrafter"/>
</dbReference>
<comment type="caution">
    <text evidence="4">The sequence shown here is derived from an EMBL/GenBank/DDBJ whole genome shotgun (WGS) entry which is preliminary data.</text>
</comment>
<dbReference type="InterPro" id="IPR051718">
    <property type="entry name" value="ARF_GTPase-activating"/>
</dbReference>
<accession>A0A167VD79</accession>
<dbReference type="SUPFAM" id="SSF57863">
    <property type="entry name" value="ArfGap/RecO-like zinc finger"/>
    <property type="match status" value="1"/>
</dbReference>
<feature type="domain" description="Arf-GAP" evidence="3">
    <location>
        <begin position="18"/>
        <end position="128"/>
    </location>
</feature>
<keyword evidence="5" id="KW-1185">Reference proteome</keyword>
<dbReference type="AlphaFoldDB" id="A0A167VD79"/>
<evidence type="ECO:0000259" key="3">
    <source>
        <dbReference type="PROSITE" id="PS50115"/>
    </source>
</evidence>
<feature type="compositionally biased region" description="Low complexity" evidence="2">
    <location>
        <begin position="396"/>
        <end position="409"/>
    </location>
</feature>
<dbReference type="Gene3D" id="1.10.220.150">
    <property type="entry name" value="Arf GTPase activating protein"/>
    <property type="match status" value="1"/>
</dbReference>
<reference evidence="4 5" key="1">
    <citation type="journal article" date="2016" name="Genome Biol. Evol.">
        <title>Divergent and convergent evolution of fungal pathogenicity.</title>
        <authorList>
            <person name="Shang Y."/>
            <person name="Xiao G."/>
            <person name="Zheng P."/>
            <person name="Cen K."/>
            <person name="Zhan S."/>
            <person name="Wang C."/>
        </authorList>
    </citation>
    <scope>NUCLEOTIDE SEQUENCE [LARGE SCALE GENOMIC DNA]</scope>
    <source>
        <strain evidence="4 5">ARSEF 7405</strain>
    </source>
</reference>
<sequence>MYRRSNNAAAERAAAQNQATVKSLLKLEGNKVCADCKRNKHPRWASWNIGVFICIRCSGHHRGMGTHISRVKSVDLDSWTDEQMKSMVKWGNTRANKYWEAKLAPGHVPSEAKIENFIRTKYEAKRWVLPGPIPDPSTLDDHEEDKPDENIVSAINRFPKLSVSILASPLIDAILTIQPLAIVQEQIKSQQAAAAAAGGPAASASAPVKPVTTRPARQLSLVDDDDIPATLSSAPPSRPSTTQPQPTAATSAANHPQAHSRVTSSASTPAARARPSDSIFGLDLFGPQVGSATSSVSGVAGAHGGARTATGSPAPGAQSRPDLKQSILSLYATPQPQPMVSPSQQQQQQASPGYGGAQGQQQSLFDSLTSPRMQTQQAVPVQQQKPKDAFILHLPNLRLRNNSNSTSTSKGDISPLRSHPRT</sequence>
<dbReference type="PANTHER" id="PTHR45705">
    <property type="entry name" value="FI20236P1"/>
    <property type="match status" value="1"/>
</dbReference>
<dbReference type="PROSITE" id="PS50115">
    <property type="entry name" value="ARFGAP"/>
    <property type="match status" value="1"/>
</dbReference>
<evidence type="ECO:0000256" key="1">
    <source>
        <dbReference type="PROSITE-ProRule" id="PRU00288"/>
    </source>
</evidence>
<dbReference type="SMART" id="SM00105">
    <property type="entry name" value="ArfGap"/>
    <property type="match status" value="1"/>
</dbReference>
<dbReference type="InterPro" id="IPR001164">
    <property type="entry name" value="ArfGAP_dom"/>
</dbReference>
<dbReference type="GO" id="GO:0005096">
    <property type="term" value="F:GTPase activator activity"/>
    <property type="evidence" value="ECO:0007669"/>
    <property type="project" value="InterPro"/>
</dbReference>
<dbReference type="GO" id="GO:0008270">
    <property type="term" value="F:zinc ion binding"/>
    <property type="evidence" value="ECO:0007669"/>
    <property type="project" value="UniProtKB-KW"/>
</dbReference>
<organism evidence="4 5">
    <name type="scientific">Ascosphaera apis ARSEF 7405</name>
    <dbReference type="NCBI Taxonomy" id="392613"/>
    <lineage>
        <taxon>Eukaryota</taxon>
        <taxon>Fungi</taxon>
        <taxon>Dikarya</taxon>
        <taxon>Ascomycota</taxon>
        <taxon>Pezizomycotina</taxon>
        <taxon>Eurotiomycetes</taxon>
        <taxon>Eurotiomycetidae</taxon>
        <taxon>Onygenales</taxon>
        <taxon>Ascosphaeraceae</taxon>
        <taxon>Ascosphaera</taxon>
    </lineage>
</organism>
<dbReference type="FunFam" id="1.10.220.150:FF:000010">
    <property type="entry name" value="Stromal membrane-associated protein"/>
    <property type="match status" value="1"/>
</dbReference>
<name>A0A167VD79_9EURO</name>
<evidence type="ECO:0000313" key="4">
    <source>
        <dbReference type="EMBL" id="KZZ87365.1"/>
    </source>
</evidence>
<feature type="compositionally biased region" description="Low complexity" evidence="2">
    <location>
        <begin position="263"/>
        <end position="273"/>
    </location>
</feature>
<feature type="compositionally biased region" description="Low complexity" evidence="2">
    <location>
        <begin position="228"/>
        <end position="253"/>
    </location>
</feature>
<dbReference type="InterPro" id="IPR038508">
    <property type="entry name" value="ArfGAP_dom_sf"/>
</dbReference>
<evidence type="ECO:0000256" key="2">
    <source>
        <dbReference type="SAM" id="MobiDB-lite"/>
    </source>
</evidence>